<evidence type="ECO:0000313" key="8">
    <source>
        <dbReference type="EMBL" id="KAH6640048.1"/>
    </source>
</evidence>
<evidence type="ECO:0000256" key="3">
    <source>
        <dbReference type="ARBA" id="ARBA00022692"/>
    </source>
</evidence>
<evidence type="ECO:0000256" key="2">
    <source>
        <dbReference type="ARBA" id="ARBA00008066"/>
    </source>
</evidence>
<dbReference type="AlphaFoldDB" id="A0A9P8RHU4"/>
<feature type="transmembrane region" description="Helical" evidence="6">
    <location>
        <begin position="165"/>
        <end position="183"/>
    </location>
</feature>
<keyword evidence="5 6" id="KW-0472">Membrane</keyword>
<keyword evidence="4 6" id="KW-1133">Transmembrane helix</keyword>
<proteinExistence type="inferred from homology"/>
<evidence type="ECO:0000256" key="6">
    <source>
        <dbReference type="SAM" id="Phobius"/>
    </source>
</evidence>
<feature type="transmembrane region" description="Helical" evidence="6">
    <location>
        <begin position="425"/>
        <end position="448"/>
    </location>
</feature>
<feature type="transmembrane region" description="Helical" evidence="6">
    <location>
        <begin position="387"/>
        <end position="413"/>
    </location>
</feature>
<dbReference type="Gene3D" id="1.20.1740.10">
    <property type="entry name" value="Amino acid/polyamine transporter I"/>
    <property type="match status" value="1"/>
</dbReference>
<evidence type="ECO:0000256" key="5">
    <source>
        <dbReference type="ARBA" id="ARBA00023136"/>
    </source>
</evidence>
<feature type="domain" description="Amino acid transporter transmembrane" evidence="7">
    <location>
        <begin position="57"/>
        <end position="451"/>
    </location>
</feature>
<reference evidence="8" key="1">
    <citation type="journal article" date="2021" name="Nat. Commun.">
        <title>Genetic determinants of endophytism in the Arabidopsis root mycobiome.</title>
        <authorList>
            <person name="Mesny F."/>
            <person name="Miyauchi S."/>
            <person name="Thiergart T."/>
            <person name="Pickel B."/>
            <person name="Atanasova L."/>
            <person name="Karlsson M."/>
            <person name="Huettel B."/>
            <person name="Barry K.W."/>
            <person name="Haridas S."/>
            <person name="Chen C."/>
            <person name="Bauer D."/>
            <person name="Andreopoulos W."/>
            <person name="Pangilinan J."/>
            <person name="LaButti K."/>
            <person name="Riley R."/>
            <person name="Lipzen A."/>
            <person name="Clum A."/>
            <person name="Drula E."/>
            <person name="Henrissat B."/>
            <person name="Kohler A."/>
            <person name="Grigoriev I.V."/>
            <person name="Martin F.M."/>
            <person name="Hacquard S."/>
        </authorList>
    </citation>
    <scope>NUCLEOTIDE SEQUENCE</scope>
    <source>
        <strain evidence="8">MPI-SDFR-AT-0073</strain>
    </source>
</reference>
<feature type="transmembrane region" description="Helical" evidence="6">
    <location>
        <begin position="360"/>
        <end position="381"/>
    </location>
</feature>
<sequence length="480" mass="50768">MSDIMKKEHEDLGDGHGIGPVPSYGAGHIGDSRGPSTTTHDAVFGEIVEGGPNYRNVGWIGTSVLMMKTQIGLGVLSIPSAFDALGLVPGVIVLCAIAAITTWSDYIVGVFKLNHPEVYGIDDVGQLLFGRIGRIIFGGAFVLYWIFVVGSAMLSLSIALNALSDHGACTAVFVAVAAIAIFCMASIRTLGKISWLAWVGIICILTAVFTVTIAVGLEDRPYAAPQDGVWVPDYKIVGNPSFTNAISAVSSIIFAYAGTPGFFAIAAEMRDPRHYTRSLIICQTTVTVTYCIVGIVIYYFCGSYVATPAPGSAGPLIKKIAYGIALPGLLVSGIICAHLPSKYIFVQTLRGSKHLTANTLTHWSVWLGCTFAVTLIAYVIASAIPVFGGLVSLVGALLGTLMSFQPMGAMWLYDNWNRKYRGTGWKLMVAFSIFVIASGTFLMIAGTYGTISDIIASYTKEGGSSAWSCADNSGSSSGSH</sequence>
<feature type="transmembrane region" description="Helical" evidence="6">
    <location>
        <begin position="57"/>
        <end position="78"/>
    </location>
</feature>
<feature type="transmembrane region" description="Helical" evidence="6">
    <location>
        <begin position="84"/>
        <end position="103"/>
    </location>
</feature>
<evidence type="ECO:0000256" key="4">
    <source>
        <dbReference type="ARBA" id="ARBA00022989"/>
    </source>
</evidence>
<dbReference type="OrthoDB" id="40134at2759"/>
<feature type="transmembrane region" description="Helical" evidence="6">
    <location>
        <begin position="135"/>
        <end position="159"/>
    </location>
</feature>
<evidence type="ECO:0000313" key="9">
    <source>
        <dbReference type="Proteomes" id="UP000758603"/>
    </source>
</evidence>
<feature type="transmembrane region" description="Helical" evidence="6">
    <location>
        <begin position="279"/>
        <end position="300"/>
    </location>
</feature>
<dbReference type="Pfam" id="PF01490">
    <property type="entry name" value="Aa_trans"/>
    <property type="match status" value="1"/>
</dbReference>
<name>A0A9P8RHU4_9PEZI</name>
<feature type="transmembrane region" description="Helical" evidence="6">
    <location>
        <begin position="195"/>
        <end position="217"/>
    </location>
</feature>
<protein>
    <submittedName>
        <fullName evidence="8">Amino acid transporter</fullName>
    </submittedName>
</protein>
<comment type="similarity">
    <text evidence="2">Belongs to the amino acid/polyamine transporter 2 family.</text>
</comment>
<dbReference type="GO" id="GO:0016020">
    <property type="term" value="C:membrane"/>
    <property type="evidence" value="ECO:0007669"/>
    <property type="project" value="UniProtKB-SubCell"/>
</dbReference>
<gene>
    <name evidence="8" type="ORF">BKA67DRAFT_139734</name>
</gene>
<accession>A0A9P8RHU4</accession>
<evidence type="ECO:0000256" key="1">
    <source>
        <dbReference type="ARBA" id="ARBA00004141"/>
    </source>
</evidence>
<evidence type="ECO:0000259" key="7">
    <source>
        <dbReference type="Pfam" id="PF01490"/>
    </source>
</evidence>
<comment type="subcellular location">
    <subcellularLocation>
        <location evidence="1">Membrane</location>
        <topology evidence="1">Multi-pass membrane protein</topology>
    </subcellularLocation>
</comment>
<dbReference type="EMBL" id="JAGPXC010000014">
    <property type="protein sequence ID" value="KAH6640048.1"/>
    <property type="molecule type" value="Genomic_DNA"/>
</dbReference>
<keyword evidence="9" id="KW-1185">Reference proteome</keyword>
<dbReference type="PANTHER" id="PTHR22950">
    <property type="entry name" value="AMINO ACID TRANSPORTER"/>
    <property type="match status" value="1"/>
</dbReference>
<feature type="transmembrane region" description="Helical" evidence="6">
    <location>
        <begin position="320"/>
        <end position="339"/>
    </location>
</feature>
<dbReference type="PANTHER" id="PTHR22950:SF683">
    <property type="entry name" value="AMINO ACID TRANSPORTER (EUROFUNG)"/>
    <property type="match status" value="1"/>
</dbReference>
<keyword evidence="3 6" id="KW-0812">Transmembrane</keyword>
<organism evidence="8 9">
    <name type="scientific">Truncatella angustata</name>
    <dbReference type="NCBI Taxonomy" id="152316"/>
    <lineage>
        <taxon>Eukaryota</taxon>
        <taxon>Fungi</taxon>
        <taxon>Dikarya</taxon>
        <taxon>Ascomycota</taxon>
        <taxon>Pezizomycotina</taxon>
        <taxon>Sordariomycetes</taxon>
        <taxon>Xylariomycetidae</taxon>
        <taxon>Amphisphaeriales</taxon>
        <taxon>Sporocadaceae</taxon>
        <taxon>Truncatella</taxon>
    </lineage>
</organism>
<comment type="caution">
    <text evidence="8">The sequence shown here is derived from an EMBL/GenBank/DDBJ whole genome shotgun (WGS) entry which is preliminary data.</text>
</comment>
<dbReference type="GeneID" id="70123949"/>
<dbReference type="RefSeq" id="XP_045951122.1">
    <property type="nucleotide sequence ID" value="XM_046095056.1"/>
</dbReference>
<dbReference type="InterPro" id="IPR013057">
    <property type="entry name" value="AA_transpt_TM"/>
</dbReference>
<dbReference type="FunFam" id="1.20.1740.10:FF:000039">
    <property type="entry name" value="Neutral amino acid transporter (Eurofung)"/>
    <property type="match status" value="1"/>
</dbReference>
<feature type="transmembrane region" description="Helical" evidence="6">
    <location>
        <begin position="245"/>
        <end position="267"/>
    </location>
</feature>
<dbReference type="GO" id="GO:0015179">
    <property type="term" value="F:L-amino acid transmembrane transporter activity"/>
    <property type="evidence" value="ECO:0007669"/>
    <property type="project" value="TreeGrafter"/>
</dbReference>
<dbReference type="Proteomes" id="UP000758603">
    <property type="component" value="Unassembled WGS sequence"/>
</dbReference>